<keyword evidence="4 6" id="KW-0238">DNA-binding</keyword>
<dbReference type="AlphaFoldDB" id="A0A0K8MCP5"/>
<protein>
    <recommendedName>
        <fullName evidence="6">Probable transcriptional regulatory protein Cva_00945</fullName>
    </recommendedName>
</protein>
<evidence type="ECO:0000256" key="4">
    <source>
        <dbReference type="ARBA" id="ARBA00023125"/>
    </source>
</evidence>
<evidence type="ECO:0000256" key="2">
    <source>
        <dbReference type="ARBA" id="ARBA00022490"/>
    </source>
</evidence>
<dbReference type="Pfam" id="PF01709">
    <property type="entry name" value="Transcrip_reg"/>
    <property type="match status" value="1"/>
</dbReference>
<dbReference type="FunFam" id="1.10.10.200:FF:000002">
    <property type="entry name" value="Probable transcriptional regulatory protein CLM62_37755"/>
    <property type="match status" value="1"/>
</dbReference>
<dbReference type="PANTHER" id="PTHR12532:SF6">
    <property type="entry name" value="TRANSCRIPTIONAL REGULATORY PROTEIN YEBC-RELATED"/>
    <property type="match status" value="1"/>
</dbReference>
<evidence type="ECO:0000256" key="1">
    <source>
        <dbReference type="ARBA" id="ARBA00008724"/>
    </source>
</evidence>
<keyword evidence="2 6" id="KW-0963">Cytoplasm</keyword>
<dbReference type="Proteomes" id="UP000036771">
    <property type="component" value="Unassembled WGS sequence"/>
</dbReference>
<dbReference type="InterPro" id="IPR048300">
    <property type="entry name" value="TACO1_YebC-like_2nd/3rd_dom"/>
</dbReference>
<dbReference type="EMBL" id="BBVC01000040">
    <property type="protein sequence ID" value="GAO98296.1"/>
    <property type="molecule type" value="Genomic_DNA"/>
</dbReference>
<gene>
    <name evidence="9" type="primary">pmpR</name>
    <name evidence="9" type="ORF">Cva_00945</name>
</gene>
<dbReference type="SUPFAM" id="SSF75625">
    <property type="entry name" value="YebC-like"/>
    <property type="match status" value="1"/>
</dbReference>
<dbReference type="GO" id="GO:0003677">
    <property type="term" value="F:DNA binding"/>
    <property type="evidence" value="ECO:0007669"/>
    <property type="project" value="UniProtKB-UniRule"/>
</dbReference>
<dbReference type="HAMAP" id="MF_00693">
    <property type="entry name" value="Transcrip_reg_TACO1"/>
    <property type="match status" value="1"/>
</dbReference>
<dbReference type="Pfam" id="PF20772">
    <property type="entry name" value="TACO1_YebC_N"/>
    <property type="match status" value="1"/>
</dbReference>
<keyword evidence="5 6" id="KW-0804">Transcription</keyword>
<dbReference type="InterPro" id="IPR029072">
    <property type="entry name" value="YebC-like"/>
</dbReference>
<dbReference type="GO" id="GO:0005829">
    <property type="term" value="C:cytosol"/>
    <property type="evidence" value="ECO:0007669"/>
    <property type="project" value="TreeGrafter"/>
</dbReference>
<keyword evidence="10" id="KW-1185">Reference proteome</keyword>
<feature type="domain" description="TACO1/YebC-like N-terminal" evidence="8">
    <location>
        <begin position="5"/>
        <end position="75"/>
    </location>
</feature>
<dbReference type="InterPro" id="IPR002876">
    <property type="entry name" value="Transcrip_reg_TACO1-like"/>
</dbReference>
<dbReference type="STRING" id="1629334.Cva_00945"/>
<proteinExistence type="inferred from homology"/>
<keyword evidence="3 6" id="KW-0805">Transcription regulation</keyword>
<name>A0A0K8MCP5_9PROT</name>
<evidence type="ECO:0000256" key="3">
    <source>
        <dbReference type="ARBA" id="ARBA00023015"/>
    </source>
</evidence>
<reference evidence="9 10" key="1">
    <citation type="submission" date="2015-03" db="EMBL/GenBank/DDBJ databases">
        <title>Caedibacter varicaedens, whole genome shotgun sequence.</title>
        <authorList>
            <person name="Suzuki H."/>
            <person name="Dapper A.L."/>
            <person name="Gibson A.K."/>
            <person name="Jackson C."/>
            <person name="Lee H."/>
            <person name="Pejaver V.R."/>
            <person name="Doak T."/>
            <person name="Lynch M."/>
        </authorList>
    </citation>
    <scope>NUCLEOTIDE SEQUENCE [LARGE SCALE GENOMIC DNA]</scope>
</reference>
<accession>A0A0K8MCP5</accession>
<evidence type="ECO:0000313" key="10">
    <source>
        <dbReference type="Proteomes" id="UP000036771"/>
    </source>
</evidence>
<dbReference type="GO" id="GO:0006355">
    <property type="term" value="P:regulation of DNA-templated transcription"/>
    <property type="evidence" value="ECO:0007669"/>
    <property type="project" value="UniProtKB-UniRule"/>
</dbReference>
<evidence type="ECO:0000256" key="5">
    <source>
        <dbReference type="ARBA" id="ARBA00023163"/>
    </source>
</evidence>
<evidence type="ECO:0000259" key="8">
    <source>
        <dbReference type="Pfam" id="PF20772"/>
    </source>
</evidence>
<dbReference type="InterPro" id="IPR049083">
    <property type="entry name" value="TACO1_YebC_N"/>
</dbReference>
<sequence length="249" mass="27499">MAGHSQFKNIMYRKGAQDAKRAKVFTKLIRELTVAAKEGGQDIESNPRLRAAVIAARGVNMPKDTMERAIKRAVGGEDNADYVEVRYEGYGPSGVAVIVEALTDNRNRTASDVRSTFTKYGGNLGETNSVSFQFDRLGEIRYPTTSVSAEEMFEAALEAGAADVVSTLEAHEIYCESTNLANVRDYLIAKFGNPESAKLIWRPQNTIPLDLESARTLFKMLDVLEDNDDVQTISANYDISEDVMKALEI</sequence>
<dbReference type="PANTHER" id="PTHR12532">
    <property type="entry name" value="TRANSLATIONAL ACTIVATOR OF CYTOCHROME C OXIDASE 1"/>
    <property type="match status" value="1"/>
</dbReference>
<evidence type="ECO:0000256" key="6">
    <source>
        <dbReference type="HAMAP-Rule" id="MF_00693"/>
    </source>
</evidence>
<evidence type="ECO:0000313" key="9">
    <source>
        <dbReference type="EMBL" id="GAO98296.1"/>
    </source>
</evidence>
<dbReference type="OrthoDB" id="9781053at2"/>
<organism evidence="9 10">
    <name type="scientific">Caedimonas varicaedens</name>
    <dbReference type="NCBI Taxonomy" id="1629334"/>
    <lineage>
        <taxon>Bacteria</taxon>
        <taxon>Pseudomonadati</taxon>
        <taxon>Pseudomonadota</taxon>
        <taxon>Alphaproteobacteria</taxon>
        <taxon>Holosporales</taxon>
        <taxon>Caedimonadaceae</taxon>
        <taxon>Caedimonas</taxon>
    </lineage>
</organism>
<dbReference type="NCBIfam" id="TIGR01033">
    <property type="entry name" value="YebC/PmpR family DNA-binding transcriptional regulator"/>
    <property type="match status" value="1"/>
</dbReference>
<dbReference type="NCBIfam" id="NF001030">
    <property type="entry name" value="PRK00110.1"/>
    <property type="match status" value="1"/>
</dbReference>
<dbReference type="Gene3D" id="1.10.10.200">
    <property type="match status" value="1"/>
</dbReference>
<feature type="domain" description="TACO1/YebC-like second and third" evidence="7">
    <location>
        <begin position="82"/>
        <end position="236"/>
    </location>
</feature>
<dbReference type="InterPro" id="IPR026564">
    <property type="entry name" value="Transcrip_reg_TACO1-like_dom3"/>
</dbReference>
<evidence type="ECO:0000259" key="7">
    <source>
        <dbReference type="Pfam" id="PF01709"/>
    </source>
</evidence>
<comment type="caution">
    <text evidence="9">The sequence shown here is derived from an EMBL/GenBank/DDBJ whole genome shotgun (WGS) entry which is preliminary data.</text>
</comment>
<comment type="subcellular location">
    <subcellularLocation>
        <location evidence="6">Cytoplasm</location>
    </subcellularLocation>
</comment>
<dbReference type="Gene3D" id="3.30.70.980">
    <property type="match status" value="2"/>
</dbReference>
<dbReference type="InterPro" id="IPR017856">
    <property type="entry name" value="Integrase-like_N"/>
</dbReference>
<comment type="similarity">
    <text evidence="1 6">Belongs to the TACO1 family.</text>
</comment>
<dbReference type="NCBIfam" id="NF009044">
    <property type="entry name" value="PRK12378.1"/>
    <property type="match status" value="1"/>
</dbReference>